<feature type="chain" id="PRO_5032360578" description="VWFA domain-containing protein" evidence="5">
    <location>
        <begin position="25"/>
        <end position="410"/>
    </location>
</feature>
<evidence type="ECO:0000313" key="7">
    <source>
        <dbReference type="EMBL" id="NJB69605.1"/>
    </source>
</evidence>
<organism evidence="7 8">
    <name type="scientific">Saonia flava</name>
    <dbReference type="NCBI Taxonomy" id="523696"/>
    <lineage>
        <taxon>Bacteria</taxon>
        <taxon>Pseudomonadati</taxon>
        <taxon>Bacteroidota</taxon>
        <taxon>Flavobacteriia</taxon>
        <taxon>Flavobacteriales</taxon>
        <taxon>Flavobacteriaceae</taxon>
        <taxon>Saonia</taxon>
    </lineage>
</organism>
<name>A0A846QVL8_9FLAO</name>
<dbReference type="InterPro" id="IPR036465">
    <property type="entry name" value="vWFA_dom_sf"/>
</dbReference>
<keyword evidence="3 5" id="KW-0732">Signal</keyword>
<feature type="signal peptide" evidence="5">
    <location>
        <begin position="1"/>
        <end position="24"/>
    </location>
</feature>
<accession>A0A846QVL8</accession>
<evidence type="ECO:0000256" key="4">
    <source>
        <dbReference type="SAM" id="MobiDB-lite"/>
    </source>
</evidence>
<keyword evidence="8" id="KW-1185">Reference proteome</keyword>
<dbReference type="PANTHER" id="PTHR47763:SF1">
    <property type="entry name" value="DUF659 DOMAIN-CONTAINING PROTEIN"/>
    <property type="match status" value="1"/>
</dbReference>
<evidence type="ECO:0000256" key="1">
    <source>
        <dbReference type="ARBA" id="ARBA00004613"/>
    </source>
</evidence>
<evidence type="ECO:0000259" key="6">
    <source>
        <dbReference type="PROSITE" id="PS50234"/>
    </source>
</evidence>
<gene>
    <name evidence="7" type="ORF">GGR42_000067</name>
</gene>
<evidence type="ECO:0000256" key="3">
    <source>
        <dbReference type="ARBA" id="ARBA00022729"/>
    </source>
</evidence>
<keyword evidence="2" id="KW-0964">Secreted</keyword>
<dbReference type="RefSeq" id="WP_167959389.1">
    <property type="nucleotide sequence ID" value="NZ_JAATJJ010000001.1"/>
</dbReference>
<sequence>MKNYTKVLLVALGFIFMGCDSSSAESDPTVDGIYSDEGESSLSFSGEGSGGSGTSGGSGNQEGEAGLVTAAEWNDLDNWTFWSGLLESEEFKKMPSYWSFYNNNRISVLVRDNTGAPVHGSKVELIKDDNLVWTARTDNFGKAELFIGFRQEVQSFNIEEYSLKVNDRSINTPVKLFSEGINEIMDNTPALNDRVELSFVVDATGSMSDELEFLKKDLLSVIERVKSEIPNAQIFTSSVFYRDEQDEYVVKQSGFTGDANTTLNFIKAQSADGGGDYPEAVHSALDETINKLQWSSSAKTRIAFLLLDAPPHYNTIVVESLQNSIETAAAKGIKIIPISASGVDKETEFVLRFFSISTNGTYVFITNDSGVGNDHIEASVGEYQVEKLNDLMVRLIVKYINGANISFDGE</sequence>
<evidence type="ECO:0000313" key="8">
    <source>
        <dbReference type="Proteomes" id="UP000590442"/>
    </source>
</evidence>
<dbReference type="InterPro" id="IPR052969">
    <property type="entry name" value="Thr-specific_kinase-like"/>
</dbReference>
<proteinExistence type="predicted"/>
<dbReference type="Pfam" id="PF25106">
    <property type="entry name" value="VWA_4"/>
    <property type="match status" value="1"/>
</dbReference>
<dbReference type="AlphaFoldDB" id="A0A846QVL8"/>
<protein>
    <recommendedName>
        <fullName evidence="6">VWFA domain-containing protein</fullName>
    </recommendedName>
</protein>
<comment type="caution">
    <text evidence="7">The sequence shown here is derived from an EMBL/GenBank/DDBJ whole genome shotgun (WGS) entry which is preliminary data.</text>
</comment>
<evidence type="ECO:0000256" key="2">
    <source>
        <dbReference type="ARBA" id="ARBA00022525"/>
    </source>
</evidence>
<dbReference type="GO" id="GO:0004674">
    <property type="term" value="F:protein serine/threonine kinase activity"/>
    <property type="evidence" value="ECO:0007669"/>
    <property type="project" value="TreeGrafter"/>
</dbReference>
<reference evidence="7 8" key="1">
    <citation type="submission" date="2020-03" db="EMBL/GenBank/DDBJ databases">
        <title>Genomic Encyclopedia of Type Strains, Phase IV (KMG-IV): sequencing the most valuable type-strain genomes for metagenomic binning, comparative biology and taxonomic classification.</title>
        <authorList>
            <person name="Goeker M."/>
        </authorList>
    </citation>
    <scope>NUCLEOTIDE SEQUENCE [LARGE SCALE GENOMIC DNA]</scope>
    <source>
        <strain evidence="7 8">DSM 29762</strain>
    </source>
</reference>
<evidence type="ECO:0000256" key="5">
    <source>
        <dbReference type="SAM" id="SignalP"/>
    </source>
</evidence>
<dbReference type="InterPro" id="IPR056861">
    <property type="entry name" value="HMCN1-like_VWA"/>
</dbReference>
<dbReference type="Proteomes" id="UP000590442">
    <property type="component" value="Unassembled WGS sequence"/>
</dbReference>
<dbReference type="SUPFAM" id="SSF53300">
    <property type="entry name" value="vWA-like"/>
    <property type="match status" value="1"/>
</dbReference>
<feature type="domain" description="VWFA" evidence="6">
    <location>
        <begin position="196"/>
        <end position="388"/>
    </location>
</feature>
<feature type="region of interest" description="Disordered" evidence="4">
    <location>
        <begin position="39"/>
        <end position="63"/>
    </location>
</feature>
<dbReference type="EMBL" id="JAATJJ010000001">
    <property type="protein sequence ID" value="NJB69605.1"/>
    <property type="molecule type" value="Genomic_DNA"/>
</dbReference>
<dbReference type="Gene3D" id="3.40.50.410">
    <property type="entry name" value="von Willebrand factor, type A domain"/>
    <property type="match status" value="1"/>
</dbReference>
<comment type="subcellular location">
    <subcellularLocation>
        <location evidence="1">Secreted</location>
    </subcellularLocation>
</comment>
<dbReference type="PROSITE" id="PS50234">
    <property type="entry name" value="VWFA"/>
    <property type="match status" value="1"/>
</dbReference>
<feature type="compositionally biased region" description="Gly residues" evidence="4">
    <location>
        <begin position="47"/>
        <end position="60"/>
    </location>
</feature>
<dbReference type="CDD" id="cd00198">
    <property type="entry name" value="vWFA"/>
    <property type="match status" value="1"/>
</dbReference>
<dbReference type="InterPro" id="IPR002035">
    <property type="entry name" value="VWF_A"/>
</dbReference>
<dbReference type="PANTHER" id="PTHR47763">
    <property type="entry name" value="ALPHA-PROTEIN KINASE VWKA"/>
    <property type="match status" value="1"/>
</dbReference>
<dbReference type="GO" id="GO:0005737">
    <property type="term" value="C:cytoplasm"/>
    <property type="evidence" value="ECO:0007669"/>
    <property type="project" value="TreeGrafter"/>
</dbReference>
<dbReference type="PROSITE" id="PS51257">
    <property type="entry name" value="PROKAR_LIPOPROTEIN"/>
    <property type="match status" value="1"/>
</dbReference>